<dbReference type="InterPro" id="IPR010290">
    <property type="entry name" value="TM_effector"/>
</dbReference>
<keyword evidence="5 7" id="KW-1133">Transmembrane helix</keyword>
<feature type="transmembrane region" description="Helical" evidence="7">
    <location>
        <begin position="284"/>
        <end position="302"/>
    </location>
</feature>
<comment type="subcellular location">
    <subcellularLocation>
        <location evidence="1">Cell membrane</location>
        <topology evidence="1">Multi-pass membrane protein</topology>
    </subcellularLocation>
</comment>
<dbReference type="Pfam" id="PF05977">
    <property type="entry name" value="MFS_3"/>
    <property type="match status" value="1"/>
</dbReference>
<dbReference type="InterPro" id="IPR020846">
    <property type="entry name" value="MFS_dom"/>
</dbReference>
<feature type="transmembrane region" description="Helical" evidence="7">
    <location>
        <begin position="51"/>
        <end position="73"/>
    </location>
</feature>
<dbReference type="InterPro" id="IPR036259">
    <property type="entry name" value="MFS_trans_sf"/>
</dbReference>
<keyword evidence="4 7" id="KW-0812">Transmembrane</keyword>
<evidence type="ECO:0000256" key="4">
    <source>
        <dbReference type="ARBA" id="ARBA00022692"/>
    </source>
</evidence>
<evidence type="ECO:0000256" key="6">
    <source>
        <dbReference type="ARBA" id="ARBA00023136"/>
    </source>
</evidence>
<organism evidence="9 10">
    <name type="scientific">Dongia sedimenti</name>
    <dbReference type="NCBI Taxonomy" id="3064282"/>
    <lineage>
        <taxon>Bacteria</taxon>
        <taxon>Pseudomonadati</taxon>
        <taxon>Pseudomonadota</taxon>
        <taxon>Alphaproteobacteria</taxon>
        <taxon>Rhodospirillales</taxon>
        <taxon>Dongiaceae</taxon>
        <taxon>Dongia</taxon>
    </lineage>
</organism>
<feature type="transmembrane region" description="Helical" evidence="7">
    <location>
        <begin position="173"/>
        <end position="192"/>
    </location>
</feature>
<dbReference type="PANTHER" id="PTHR23513">
    <property type="entry name" value="INTEGRAL MEMBRANE EFFLUX PROTEIN-RELATED"/>
    <property type="match status" value="1"/>
</dbReference>
<evidence type="ECO:0000313" key="9">
    <source>
        <dbReference type="EMBL" id="MDQ7247332.1"/>
    </source>
</evidence>
<evidence type="ECO:0000256" key="1">
    <source>
        <dbReference type="ARBA" id="ARBA00004651"/>
    </source>
</evidence>
<keyword evidence="10" id="KW-1185">Reference proteome</keyword>
<protein>
    <submittedName>
        <fullName evidence="9">MFS transporter</fullName>
    </submittedName>
</protein>
<evidence type="ECO:0000256" key="3">
    <source>
        <dbReference type="ARBA" id="ARBA00022475"/>
    </source>
</evidence>
<feature type="transmembrane region" description="Helical" evidence="7">
    <location>
        <begin position="16"/>
        <end position="39"/>
    </location>
</feature>
<dbReference type="PANTHER" id="PTHR23513:SF9">
    <property type="entry name" value="ENTEROBACTIN EXPORTER ENTS"/>
    <property type="match status" value="1"/>
</dbReference>
<feature type="transmembrane region" description="Helical" evidence="7">
    <location>
        <begin position="254"/>
        <end position="277"/>
    </location>
</feature>
<dbReference type="RefSeq" id="WP_379954732.1">
    <property type="nucleotide sequence ID" value="NZ_JAUYVI010000002.1"/>
</dbReference>
<keyword evidence="2" id="KW-0813">Transport</keyword>
<feature type="transmembrane region" description="Helical" evidence="7">
    <location>
        <begin position="372"/>
        <end position="392"/>
    </location>
</feature>
<feature type="transmembrane region" description="Helical" evidence="7">
    <location>
        <begin position="221"/>
        <end position="242"/>
    </location>
</feature>
<feature type="transmembrane region" description="Helical" evidence="7">
    <location>
        <begin position="308"/>
        <end position="328"/>
    </location>
</feature>
<evidence type="ECO:0000259" key="8">
    <source>
        <dbReference type="PROSITE" id="PS50850"/>
    </source>
</evidence>
<keyword evidence="6 7" id="KW-0472">Membrane</keyword>
<proteinExistence type="predicted"/>
<dbReference type="CDD" id="cd06173">
    <property type="entry name" value="MFS_MefA_like"/>
    <property type="match status" value="1"/>
</dbReference>
<evidence type="ECO:0000256" key="5">
    <source>
        <dbReference type="ARBA" id="ARBA00022989"/>
    </source>
</evidence>
<feature type="transmembrane region" description="Helical" evidence="7">
    <location>
        <begin position="143"/>
        <end position="167"/>
    </location>
</feature>
<evidence type="ECO:0000256" key="7">
    <source>
        <dbReference type="SAM" id="Phobius"/>
    </source>
</evidence>
<evidence type="ECO:0000256" key="2">
    <source>
        <dbReference type="ARBA" id="ARBA00022448"/>
    </source>
</evidence>
<feature type="transmembrane region" description="Helical" evidence="7">
    <location>
        <begin position="80"/>
        <end position="100"/>
    </location>
</feature>
<keyword evidence="3" id="KW-1003">Cell membrane</keyword>
<reference evidence="10" key="1">
    <citation type="submission" date="2023-08" db="EMBL/GenBank/DDBJ databases">
        <title>Rhodospirillaceae gen. nov., a novel taxon isolated from the Yangtze River Yuezi River estuary sludge.</title>
        <authorList>
            <person name="Ruan L."/>
        </authorList>
    </citation>
    <scope>NUCLEOTIDE SEQUENCE [LARGE SCALE GENOMIC DNA]</scope>
    <source>
        <strain evidence="10">R-7</strain>
    </source>
</reference>
<feature type="domain" description="Major facilitator superfamily (MFS) profile" evidence="8">
    <location>
        <begin position="8"/>
        <end position="399"/>
    </location>
</feature>
<evidence type="ECO:0000313" key="10">
    <source>
        <dbReference type="Proteomes" id="UP001230156"/>
    </source>
</evidence>
<sequence length="420" mass="44227">MVHHLSAIVVLRNRNFLLYALNALLAQLAAEVLIVAIGWSLYVTTRDPFDLALVGLVQFIPNLVLVLVTGAVADRYPRKRILLACIAVELACTFGIMLVADAGFDTVWPLLLLIAGLSVGHAFSGPASLALAPTLVPREHIPAAIATSTSAWQLSAIAGPALGGALLTVSTDFAYATALVMVLVGGLALFGIRVAEQPRVRETGTFDTLVGGFRFMLREKVVLGAASLDLFAVLLGSTPALLPVFAHDILHTEAWGLGLLRSGIGIGALIMVLYLGVRPLRRRAGVIMFATVVVFGLATVVFGFSRSVVLSIAALIVMGASDMISVYIREVLVQLWTPDSLRGRVNAVYMLMISASNELGAFRAGAVAAQVGAVAAVVAGGFCTVAVAALWARWFPALRRADDLSALQELEPDDAGPVTP</sequence>
<feature type="transmembrane region" description="Helical" evidence="7">
    <location>
        <begin position="348"/>
        <end position="366"/>
    </location>
</feature>
<accession>A0ABU0YJF1</accession>
<gene>
    <name evidence="9" type="ORF">Q8A70_06625</name>
</gene>
<dbReference type="Gene3D" id="1.20.1250.20">
    <property type="entry name" value="MFS general substrate transporter like domains"/>
    <property type="match status" value="1"/>
</dbReference>
<comment type="caution">
    <text evidence="9">The sequence shown here is derived from an EMBL/GenBank/DDBJ whole genome shotgun (WGS) entry which is preliminary data.</text>
</comment>
<dbReference type="PROSITE" id="PS50850">
    <property type="entry name" value="MFS"/>
    <property type="match status" value="1"/>
</dbReference>
<dbReference type="SUPFAM" id="SSF103473">
    <property type="entry name" value="MFS general substrate transporter"/>
    <property type="match status" value="1"/>
</dbReference>
<dbReference type="Proteomes" id="UP001230156">
    <property type="component" value="Unassembled WGS sequence"/>
</dbReference>
<name>A0ABU0YJF1_9PROT</name>
<dbReference type="EMBL" id="JAUYVI010000002">
    <property type="protein sequence ID" value="MDQ7247332.1"/>
    <property type="molecule type" value="Genomic_DNA"/>
</dbReference>
<feature type="transmembrane region" description="Helical" evidence="7">
    <location>
        <begin position="106"/>
        <end position="131"/>
    </location>
</feature>